<feature type="region of interest" description="Disordered" evidence="1">
    <location>
        <begin position="213"/>
        <end position="233"/>
    </location>
</feature>
<dbReference type="Proteomes" id="UP000319976">
    <property type="component" value="Chromosome"/>
</dbReference>
<organism evidence="4 5">
    <name type="scientific">Calycomorphotria hydatis</name>
    <dbReference type="NCBI Taxonomy" id="2528027"/>
    <lineage>
        <taxon>Bacteria</taxon>
        <taxon>Pseudomonadati</taxon>
        <taxon>Planctomycetota</taxon>
        <taxon>Planctomycetia</taxon>
        <taxon>Planctomycetales</taxon>
        <taxon>Planctomycetaceae</taxon>
        <taxon>Calycomorphotria</taxon>
    </lineage>
</organism>
<dbReference type="InterPro" id="IPR056174">
    <property type="entry name" value="SpoVR_N"/>
</dbReference>
<feature type="domain" description="SpoVR protein-like N-terminal" evidence="2">
    <location>
        <begin position="11"/>
        <end position="429"/>
    </location>
</feature>
<dbReference type="RefSeq" id="WP_145259117.1">
    <property type="nucleotide sequence ID" value="NZ_CP036316.1"/>
</dbReference>
<gene>
    <name evidence="4" type="ORF">V22_02790</name>
</gene>
<accession>A0A517T3Z2</accession>
<protein>
    <submittedName>
        <fullName evidence="4">SpoVR family protein</fullName>
    </submittedName>
</protein>
<evidence type="ECO:0000256" key="1">
    <source>
        <dbReference type="SAM" id="MobiDB-lite"/>
    </source>
</evidence>
<feature type="compositionally biased region" description="Basic and acidic residues" evidence="1">
    <location>
        <begin position="213"/>
        <end position="230"/>
    </location>
</feature>
<dbReference type="Pfam" id="PF24755">
    <property type="entry name" value="SpoVR_C"/>
    <property type="match status" value="1"/>
</dbReference>
<dbReference type="PANTHER" id="PTHR30029:SF2">
    <property type="entry name" value="STAGE V SPORULATION PROTEIN R"/>
    <property type="match status" value="1"/>
</dbReference>
<proteinExistence type="predicted"/>
<dbReference type="Pfam" id="PF04293">
    <property type="entry name" value="SpoVR"/>
    <property type="match status" value="1"/>
</dbReference>
<dbReference type="PANTHER" id="PTHR30029">
    <property type="entry name" value="STAGE V SPORULATION PROTEIN R"/>
    <property type="match status" value="1"/>
</dbReference>
<evidence type="ECO:0000259" key="2">
    <source>
        <dbReference type="Pfam" id="PF04293"/>
    </source>
</evidence>
<dbReference type="InterPro" id="IPR007390">
    <property type="entry name" value="Spore_V_R"/>
</dbReference>
<reference evidence="4 5" key="1">
    <citation type="submission" date="2019-02" db="EMBL/GenBank/DDBJ databases">
        <title>Deep-cultivation of Planctomycetes and their phenomic and genomic characterization uncovers novel biology.</title>
        <authorList>
            <person name="Wiegand S."/>
            <person name="Jogler M."/>
            <person name="Boedeker C."/>
            <person name="Pinto D."/>
            <person name="Vollmers J."/>
            <person name="Rivas-Marin E."/>
            <person name="Kohn T."/>
            <person name="Peeters S.H."/>
            <person name="Heuer A."/>
            <person name="Rast P."/>
            <person name="Oberbeckmann S."/>
            <person name="Bunk B."/>
            <person name="Jeske O."/>
            <person name="Meyerdierks A."/>
            <person name="Storesund J.E."/>
            <person name="Kallscheuer N."/>
            <person name="Luecker S."/>
            <person name="Lage O.M."/>
            <person name="Pohl T."/>
            <person name="Merkel B.J."/>
            <person name="Hornburger P."/>
            <person name="Mueller R.-W."/>
            <person name="Bruemmer F."/>
            <person name="Labrenz M."/>
            <person name="Spormann A.M."/>
            <person name="Op den Camp H."/>
            <person name="Overmann J."/>
            <person name="Amann R."/>
            <person name="Jetten M.S.M."/>
            <person name="Mascher T."/>
            <person name="Medema M.H."/>
            <person name="Devos D.P."/>
            <person name="Kaster A.-K."/>
            <person name="Ovreas L."/>
            <person name="Rohde M."/>
            <person name="Galperin M.Y."/>
            <person name="Jogler C."/>
        </authorList>
    </citation>
    <scope>NUCLEOTIDE SEQUENCE [LARGE SCALE GENOMIC DNA]</scope>
    <source>
        <strain evidence="4 5">V22</strain>
    </source>
</reference>
<evidence type="ECO:0000259" key="3">
    <source>
        <dbReference type="Pfam" id="PF24755"/>
    </source>
</evidence>
<sequence length="502" mass="58920">MPISTQRPLPKEIRQLQHSIEDKAREYGLDFFDTIFEMVDYDEMSMLASYGGFPIRYPHWRFGASYDEMTKSYSYGLSKIYEMVINTDPCYAYLLTANELADQKLVIAHVYGHCDFFKCNAWFSRTNRKMLDQMANHASRINRYVDRVGHEEVEHFIDACLSIEDLIDIQLPFIDAKERKKANGTNGEQREVTAKKFEAKEYMDRFINPPTVLEREAQSKRDEQSLRESSRSFPEQPQRDVLLFLLEYAPLKDWQRDVLSIIRDEAYYYAPQGQTKIMNEGWASYWHTTIMTQFALTDSEVITYADHHSGTMATSPQRLNPYKLGIELFRDIEERWNKGQFGPEWDACDDIAAKENWDRDLGLGREKIFEVRRIHNDITFIDEFLTPEFCAKHKMFSFAYNDSNDYYEIASREFEKIKQQLLANLTNHGRPVIRVTDGNFRNRGELLLKHEYQGVELRQDYACDTLSNLQKIWSRPVNLETVIDDAPSIISFDGTDFETNTI</sequence>
<dbReference type="KEGG" id="chya:V22_02790"/>
<keyword evidence="5" id="KW-1185">Reference proteome</keyword>
<dbReference type="OrthoDB" id="9784270at2"/>
<name>A0A517T3Z2_9PLAN</name>
<dbReference type="InterPro" id="IPR057008">
    <property type="entry name" value="SpoVR-like_C"/>
</dbReference>
<evidence type="ECO:0000313" key="5">
    <source>
        <dbReference type="Proteomes" id="UP000319976"/>
    </source>
</evidence>
<dbReference type="AlphaFoldDB" id="A0A517T3Z2"/>
<dbReference type="EMBL" id="CP036316">
    <property type="protein sequence ID" value="QDT63079.1"/>
    <property type="molecule type" value="Genomic_DNA"/>
</dbReference>
<evidence type="ECO:0000313" key="4">
    <source>
        <dbReference type="EMBL" id="QDT63079.1"/>
    </source>
</evidence>
<feature type="domain" description="SpoVR-like C-terminal" evidence="3">
    <location>
        <begin position="431"/>
        <end position="482"/>
    </location>
</feature>